<keyword evidence="1" id="KW-0479">Metal-binding</keyword>
<dbReference type="InterPro" id="IPR034279">
    <property type="entry name" value="CuRO_3_CopA"/>
</dbReference>
<evidence type="ECO:0000256" key="3">
    <source>
        <dbReference type="ARBA" id="ARBA00023008"/>
    </source>
</evidence>
<dbReference type="InterPro" id="IPR008972">
    <property type="entry name" value="Cupredoxin"/>
</dbReference>
<dbReference type="InterPro" id="IPR045087">
    <property type="entry name" value="Cu-oxidase_fam"/>
</dbReference>
<dbReference type="Gene3D" id="2.60.40.420">
    <property type="entry name" value="Cupredoxins - blue copper proteins"/>
    <property type="match status" value="3"/>
</dbReference>
<proteinExistence type="predicted"/>
<evidence type="ECO:0000259" key="5">
    <source>
        <dbReference type="Pfam" id="PF07731"/>
    </source>
</evidence>
<dbReference type="InterPro" id="IPR001117">
    <property type="entry name" value="Cu-oxidase_2nd"/>
</dbReference>
<dbReference type="PROSITE" id="PS00080">
    <property type="entry name" value="MULTICOPPER_OXIDASE2"/>
    <property type="match status" value="1"/>
</dbReference>
<dbReference type="EMBL" id="JAQIBC010000002">
    <property type="protein sequence ID" value="MDM5263370.1"/>
    <property type="molecule type" value="Genomic_DNA"/>
</dbReference>
<evidence type="ECO:0000313" key="7">
    <source>
        <dbReference type="EMBL" id="MDM5263370.1"/>
    </source>
</evidence>
<sequence>MKWILLLIYLLSTLLSAKDVYYNLTIDYQQVNFTGENVEAMTINGGIPGPTIKAQEGDWVNIKVTNNMDVDTSIHWHGILFPGRNDQDGVPNLTTPPIKAHGSYTFRFPLIQSGTYWYHSHTRLQEQRGVYGSIMIQPKKKRYKVDKELVLILSDWTNEDPQEVMRTLKRGSEYYSIKKGTVQSLWGAIEHNAVGNMLTQWKNQMPAMDLSDVYYDAFLINGKQNSSYKAKSGEKIRLRIINGSASTFFYVQYADGPLHIVSADGVDVKPFDQDKLLISVAETYDAIITVPNDGTFELRATAQDGSGKASIYIGHGEKESVKGVPKPNYYAMRCGASMKPKGKGIGGSKTMKCSGGKSAVGMKCGASMNMKKMDMSLSQRPPTPYAKLEALEDTTLDKKRPWREVHLTLNGDMRSYIWSFNGKTLSEEDKIPIKKGENVRFIFENKTMMHHPLHLHGHFFRVVNENGSRSPLKHTVDIAPLGKSVIEFAADYEKDWLFHCHILYHMMSGMTRVVSYGTPKNQKEQASYNRFIKEFDKWYFWGNMLALDSMNEGLLAAASGKNSLIAYWESDYDTEYDNYIVYNRYIDRFSSWFGGVSIADRESDKTRAIIGYNYLLPGLIDAKLWVDSQGDARIWFIKELMLTNNTGLELEYQYDTELKSEWSATLDYRINKQFSIGARYHSDTKWGAGIRWFF</sequence>
<dbReference type="Pfam" id="PF00394">
    <property type="entry name" value="Cu-oxidase"/>
    <property type="match status" value="1"/>
</dbReference>
<protein>
    <submittedName>
        <fullName evidence="7">Multicopper oxidase domain-containing protein</fullName>
    </submittedName>
</protein>
<dbReference type="InterPro" id="IPR011707">
    <property type="entry name" value="Cu-oxidase-like_N"/>
</dbReference>
<evidence type="ECO:0000259" key="4">
    <source>
        <dbReference type="Pfam" id="PF00394"/>
    </source>
</evidence>
<dbReference type="CDD" id="cd13896">
    <property type="entry name" value="CuRO_3_CopA"/>
    <property type="match status" value="1"/>
</dbReference>
<feature type="domain" description="Plastocyanin-like" evidence="6">
    <location>
        <begin position="26"/>
        <end position="140"/>
    </location>
</feature>
<keyword evidence="8" id="KW-1185">Reference proteome</keyword>
<dbReference type="InterPro" id="IPR011706">
    <property type="entry name" value="Cu-oxidase_C"/>
</dbReference>
<reference evidence="7" key="1">
    <citation type="submission" date="2023-01" db="EMBL/GenBank/DDBJ databases">
        <title>Sulfurovum sp. XTW-4 genome assembly.</title>
        <authorList>
            <person name="Wang J."/>
        </authorList>
    </citation>
    <scope>NUCLEOTIDE SEQUENCE</scope>
    <source>
        <strain evidence="7">XTW-4</strain>
    </source>
</reference>
<evidence type="ECO:0000259" key="6">
    <source>
        <dbReference type="Pfam" id="PF07732"/>
    </source>
</evidence>
<dbReference type="PANTHER" id="PTHR11709:SF394">
    <property type="entry name" value="FI03373P-RELATED"/>
    <property type="match status" value="1"/>
</dbReference>
<dbReference type="Pfam" id="PF07732">
    <property type="entry name" value="Cu-oxidase_3"/>
    <property type="match status" value="1"/>
</dbReference>
<dbReference type="PANTHER" id="PTHR11709">
    <property type="entry name" value="MULTI-COPPER OXIDASE"/>
    <property type="match status" value="1"/>
</dbReference>
<dbReference type="Proteomes" id="UP001169066">
    <property type="component" value="Unassembled WGS sequence"/>
</dbReference>
<feature type="domain" description="Plastocyanin-like" evidence="5">
    <location>
        <begin position="404"/>
        <end position="515"/>
    </location>
</feature>
<dbReference type="RefSeq" id="WP_008242814.1">
    <property type="nucleotide sequence ID" value="NZ_JAQIBC010000002.1"/>
</dbReference>
<dbReference type="Pfam" id="PF07731">
    <property type="entry name" value="Cu-oxidase_2"/>
    <property type="match status" value="1"/>
</dbReference>
<comment type="caution">
    <text evidence="7">The sequence shown here is derived from an EMBL/GenBank/DDBJ whole genome shotgun (WGS) entry which is preliminary data.</text>
</comment>
<gene>
    <name evidence="7" type="ORF">PF327_04095</name>
</gene>
<dbReference type="SUPFAM" id="SSF49503">
    <property type="entry name" value="Cupredoxins"/>
    <property type="match status" value="3"/>
</dbReference>
<keyword evidence="3" id="KW-0186">Copper</keyword>
<evidence type="ECO:0000313" key="8">
    <source>
        <dbReference type="Proteomes" id="UP001169066"/>
    </source>
</evidence>
<evidence type="ECO:0000256" key="1">
    <source>
        <dbReference type="ARBA" id="ARBA00022723"/>
    </source>
</evidence>
<name>A0ABT7QQJ3_9BACT</name>
<organism evidence="7 8">
    <name type="scientific">Sulfurovum xiamenensis</name>
    <dbReference type="NCBI Taxonomy" id="3019066"/>
    <lineage>
        <taxon>Bacteria</taxon>
        <taxon>Pseudomonadati</taxon>
        <taxon>Campylobacterota</taxon>
        <taxon>Epsilonproteobacteria</taxon>
        <taxon>Campylobacterales</taxon>
        <taxon>Sulfurovaceae</taxon>
        <taxon>Sulfurovum</taxon>
    </lineage>
</organism>
<accession>A0ABT7QQJ3</accession>
<keyword evidence="2" id="KW-0560">Oxidoreductase</keyword>
<feature type="domain" description="Plastocyanin-like" evidence="4">
    <location>
        <begin position="148"/>
        <end position="304"/>
    </location>
</feature>
<evidence type="ECO:0000256" key="2">
    <source>
        <dbReference type="ARBA" id="ARBA00023002"/>
    </source>
</evidence>
<dbReference type="InterPro" id="IPR002355">
    <property type="entry name" value="Cu_oxidase_Cu_BS"/>
</dbReference>